<dbReference type="InterPro" id="IPR023214">
    <property type="entry name" value="HAD_sf"/>
</dbReference>
<protein>
    <recommendedName>
        <fullName evidence="2">Alpha-D-glucose 1-phosphate phosphatase YihX</fullName>
    </recommendedName>
</protein>
<dbReference type="InterPro" id="IPR036412">
    <property type="entry name" value="HAD-like_sf"/>
</dbReference>
<comment type="caution">
    <text evidence="1">The sequence shown here is derived from an EMBL/GenBank/DDBJ whole genome shotgun (WGS) entry which is preliminary data.</text>
</comment>
<dbReference type="SFLD" id="SFLDS00003">
    <property type="entry name" value="Haloacid_Dehalogenase"/>
    <property type="match status" value="1"/>
</dbReference>
<dbReference type="SFLD" id="SFLDG01129">
    <property type="entry name" value="C1.5:_HAD__Beta-PGM__Phosphata"/>
    <property type="match status" value="1"/>
</dbReference>
<sequence>MYKNIIFDIGNVLLSFNPKEYLREKIGEQKLEDIYKAIFESQEWVMLDRGTITEEEAVKNIIQRNNFYATEIELAFKDWYGLLKPIEETVEILKDLKNNNYKVFYLSNFHDLAFKEVNKRNSFFKVFDGGVVSYEEKLIKPEEAIYNLILDKYNLIAEESIFIDDTRANIEGAKKLNIKTLLFEAPEKLRKDLKQLNINI</sequence>
<dbReference type="SUPFAM" id="SSF56784">
    <property type="entry name" value="HAD-like"/>
    <property type="match status" value="1"/>
</dbReference>
<dbReference type="Gene3D" id="1.10.150.240">
    <property type="entry name" value="Putative phosphatase, domain 2"/>
    <property type="match status" value="1"/>
</dbReference>
<proteinExistence type="predicted"/>
<name>A0A644WFX7_9ZZZZ</name>
<dbReference type="Pfam" id="PF13419">
    <property type="entry name" value="HAD_2"/>
    <property type="match status" value="1"/>
</dbReference>
<evidence type="ECO:0000313" key="1">
    <source>
        <dbReference type="EMBL" id="MPM01433.1"/>
    </source>
</evidence>
<reference evidence="1" key="1">
    <citation type="submission" date="2019-08" db="EMBL/GenBank/DDBJ databases">
        <authorList>
            <person name="Kucharzyk K."/>
            <person name="Murdoch R.W."/>
            <person name="Higgins S."/>
            <person name="Loffler F."/>
        </authorList>
    </citation>
    <scope>NUCLEOTIDE SEQUENCE</scope>
</reference>
<dbReference type="AlphaFoldDB" id="A0A644WFX7"/>
<dbReference type="CDD" id="cd02603">
    <property type="entry name" value="HAD_sEH-N_like"/>
    <property type="match status" value="1"/>
</dbReference>
<dbReference type="InterPro" id="IPR023198">
    <property type="entry name" value="PGP-like_dom2"/>
</dbReference>
<dbReference type="Gene3D" id="3.40.50.1000">
    <property type="entry name" value="HAD superfamily/HAD-like"/>
    <property type="match status" value="1"/>
</dbReference>
<accession>A0A644WFX7</accession>
<dbReference type="EMBL" id="VSSQ01000796">
    <property type="protein sequence ID" value="MPM01433.1"/>
    <property type="molecule type" value="Genomic_DNA"/>
</dbReference>
<dbReference type="PRINTS" id="PR00413">
    <property type="entry name" value="HADHALOGNASE"/>
</dbReference>
<dbReference type="InterPro" id="IPR041492">
    <property type="entry name" value="HAD_2"/>
</dbReference>
<dbReference type="PANTHER" id="PTHR43611:SF3">
    <property type="entry name" value="FLAVIN MONONUCLEOTIDE HYDROLASE 1, CHLOROPLATIC"/>
    <property type="match status" value="1"/>
</dbReference>
<dbReference type="PANTHER" id="PTHR43611">
    <property type="entry name" value="ALPHA-D-GLUCOSE 1-PHOSPHATE PHOSPHATASE"/>
    <property type="match status" value="1"/>
</dbReference>
<evidence type="ECO:0008006" key="2">
    <source>
        <dbReference type="Google" id="ProtNLM"/>
    </source>
</evidence>
<gene>
    <name evidence="1" type="ORF">SDC9_47673</name>
</gene>
<organism evidence="1">
    <name type="scientific">bioreactor metagenome</name>
    <dbReference type="NCBI Taxonomy" id="1076179"/>
    <lineage>
        <taxon>unclassified sequences</taxon>
        <taxon>metagenomes</taxon>
        <taxon>ecological metagenomes</taxon>
    </lineage>
</organism>
<dbReference type="InterPro" id="IPR006439">
    <property type="entry name" value="HAD-SF_hydro_IA"/>
</dbReference>
<dbReference type="NCBIfam" id="TIGR01509">
    <property type="entry name" value="HAD-SF-IA-v3"/>
    <property type="match status" value="1"/>
</dbReference>